<evidence type="ECO:0000313" key="2">
    <source>
        <dbReference type="EMBL" id="KAL2071868.1"/>
    </source>
</evidence>
<name>A0ABR4CPD1_9HELO</name>
<sequence>MSNSKCASLSHSDSTQTIYFFRALMASLISAMSLILALLSSATRLKWFFFSSVKLWSSSWCQGYNTKTWKASADEATKKFVIEKRFAIGMIAVLAARSRMGGM</sequence>
<accession>A0ABR4CPD1</accession>
<dbReference type="Proteomes" id="UP001595075">
    <property type="component" value="Unassembled WGS sequence"/>
</dbReference>
<keyword evidence="1" id="KW-0812">Transmembrane</keyword>
<dbReference type="EMBL" id="JAZHXI010000005">
    <property type="protein sequence ID" value="KAL2071868.1"/>
    <property type="molecule type" value="Genomic_DNA"/>
</dbReference>
<evidence type="ECO:0000256" key="1">
    <source>
        <dbReference type="SAM" id="Phobius"/>
    </source>
</evidence>
<feature type="transmembrane region" description="Helical" evidence="1">
    <location>
        <begin position="20"/>
        <end position="39"/>
    </location>
</feature>
<gene>
    <name evidence="2" type="ORF">VTL71DRAFT_13103</name>
</gene>
<reference evidence="2 3" key="1">
    <citation type="journal article" date="2024" name="Commun. Biol.">
        <title>Comparative genomic analysis of thermophilic fungi reveals convergent evolutionary adaptations and gene losses.</title>
        <authorList>
            <person name="Steindorff A.S."/>
            <person name="Aguilar-Pontes M.V."/>
            <person name="Robinson A.J."/>
            <person name="Andreopoulos B."/>
            <person name="LaButti K."/>
            <person name="Kuo A."/>
            <person name="Mondo S."/>
            <person name="Riley R."/>
            <person name="Otillar R."/>
            <person name="Haridas S."/>
            <person name="Lipzen A."/>
            <person name="Grimwood J."/>
            <person name="Schmutz J."/>
            <person name="Clum A."/>
            <person name="Reid I.D."/>
            <person name="Moisan M.C."/>
            <person name="Butler G."/>
            <person name="Nguyen T.T.M."/>
            <person name="Dewar K."/>
            <person name="Conant G."/>
            <person name="Drula E."/>
            <person name="Henrissat B."/>
            <person name="Hansel C."/>
            <person name="Singer S."/>
            <person name="Hutchinson M.I."/>
            <person name="de Vries R.P."/>
            <person name="Natvig D.O."/>
            <person name="Powell A.J."/>
            <person name="Tsang A."/>
            <person name="Grigoriev I.V."/>
        </authorList>
    </citation>
    <scope>NUCLEOTIDE SEQUENCE [LARGE SCALE GENOMIC DNA]</scope>
    <source>
        <strain evidence="2 3">CBS 494.80</strain>
    </source>
</reference>
<keyword evidence="1" id="KW-0472">Membrane</keyword>
<evidence type="ECO:0000313" key="3">
    <source>
        <dbReference type="Proteomes" id="UP001595075"/>
    </source>
</evidence>
<organism evidence="2 3">
    <name type="scientific">Oculimacula yallundae</name>
    <dbReference type="NCBI Taxonomy" id="86028"/>
    <lineage>
        <taxon>Eukaryota</taxon>
        <taxon>Fungi</taxon>
        <taxon>Dikarya</taxon>
        <taxon>Ascomycota</taxon>
        <taxon>Pezizomycotina</taxon>
        <taxon>Leotiomycetes</taxon>
        <taxon>Helotiales</taxon>
        <taxon>Ploettnerulaceae</taxon>
        <taxon>Oculimacula</taxon>
    </lineage>
</organism>
<proteinExistence type="predicted"/>
<comment type="caution">
    <text evidence="2">The sequence shown here is derived from an EMBL/GenBank/DDBJ whole genome shotgun (WGS) entry which is preliminary data.</text>
</comment>
<keyword evidence="3" id="KW-1185">Reference proteome</keyword>
<keyword evidence="1" id="KW-1133">Transmembrane helix</keyword>
<protein>
    <submittedName>
        <fullName evidence="2">Uncharacterized protein</fullName>
    </submittedName>
</protein>